<dbReference type="InParanoid" id="A0A5F8G3X3"/>
<feature type="transmembrane region" description="Helical" evidence="1">
    <location>
        <begin position="52"/>
        <end position="72"/>
    </location>
</feature>
<protein>
    <submittedName>
        <fullName evidence="2">Uncharacterized protein</fullName>
    </submittedName>
</protein>
<reference evidence="2" key="3">
    <citation type="submission" date="2025-09" db="UniProtKB">
        <authorList>
            <consortium name="Ensembl"/>
        </authorList>
    </citation>
    <scope>IDENTIFICATION</scope>
</reference>
<evidence type="ECO:0000313" key="3">
    <source>
        <dbReference type="Proteomes" id="UP000002280"/>
    </source>
</evidence>
<keyword evidence="1" id="KW-0812">Transmembrane</keyword>
<evidence type="ECO:0000313" key="2">
    <source>
        <dbReference type="Ensembl" id="ENSMODP00000042125.1"/>
    </source>
</evidence>
<dbReference type="AlphaFoldDB" id="A0A5F8G3X3"/>
<keyword evidence="1" id="KW-1133">Transmembrane helix</keyword>
<proteinExistence type="predicted"/>
<keyword evidence="3" id="KW-1185">Reference proteome</keyword>
<reference evidence="2 3" key="1">
    <citation type="journal article" date="2007" name="Nature">
        <title>Genome of the marsupial Monodelphis domestica reveals innovation in non-coding sequences.</title>
        <authorList>
            <person name="Mikkelsen T.S."/>
            <person name="Wakefield M.J."/>
            <person name="Aken B."/>
            <person name="Amemiya C.T."/>
            <person name="Chang J.L."/>
            <person name="Duke S."/>
            <person name="Garber M."/>
            <person name="Gentles A.J."/>
            <person name="Goodstadt L."/>
            <person name="Heger A."/>
            <person name="Jurka J."/>
            <person name="Kamal M."/>
            <person name="Mauceli E."/>
            <person name="Searle S.M."/>
            <person name="Sharpe T."/>
            <person name="Baker M.L."/>
            <person name="Batzer M.A."/>
            <person name="Benos P.V."/>
            <person name="Belov K."/>
            <person name="Clamp M."/>
            <person name="Cook A."/>
            <person name="Cuff J."/>
            <person name="Das R."/>
            <person name="Davidow L."/>
            <person name="Deakin J.E."/>
            <person name="Fazzari M.J."/>
            <person name="Glass J.L."/>
            <person name="Grabherr M."/>
            <person name="Greally J.M."/>
            <person name="Gu W."/>
            <person name="Hore T.A."/>
            <person name="Huttley G.A."/>
            <person name="Kleber M."/>
            <person name="Jirtle R.L."/>
            <person name="Koina E."/>
            <person name="Lee J.T."/>
            <person name="Mahony S."/>
            <person name="Marra M.A."/>
            <person name="Miller R.D."/>
            <person name="Nicholls R.D."/>
            <person name="Oda M."/>
            <person name="Papenfuss A.T."/>
            <person name="Parra Z.E."/>
            <person name="Pollock D.D."/>
            <person name="Ray D.A."/>
            <person name="Schein J.E."/>
            <person name="Speed T.P."/>
            <person name="Thompson K."/>
            <person name="VandeBerg J.L."/>
            <person name="Wade C.M."/>
            <person name="Walker J.A."/>
            <person name="Waters P.D."/>
            <person name="Webber C."/>
            <person name="Weidman J.R."/>
            <person name="Xie X."/>
            <person name="Zody M.C."/>
            <person name="Baldwin J."/>
            <person name="Abdouelleil A."/>
            <person name="Abdulkadir J."/>
            <person name="Abebe A."/>
            <person name="Abera B."/>
            <person name="Abreu J."/>
            <person name="Acer S.C."/>
            <person name="Aftuck L."/>
            <person name="Alexander A."/>
            <person name="An P."/>
            <person name="Anderson E."/>
            <person name="Anderson S."/>
            <person name="Arachi H."/>
            <person name="Azer M."/>
            <person name="Bachantsang P."/>
            <person name="Barry A."/>
            <person name="Bayul T."/>
            <person name="Berlin A."/>
            <person name="Bessette D."/>
            <person name="Bloom T."/>
            <person name="Bloom T."/>
            <person name="Boguslavskiy L."/>
            <person name="Bonnet C."/>
            <person name="Boukhgalter B."/>
            <person name="Bourzgui I."/>
            <person name="Brown A."/>
            <person name="Cahill P."/>
            <person name="Channer S."/>
            <person name="Cheshatsang Y."/>
            <person name="Chuda L."/>
            <person name="Citroen M."/>
            <person name="Collymore A."/>
            <person name="Cooke P."/>
            <person name="Costello M."/>
            <person name="D'Aco K."/>
            <person name="Daza R."/>
            <person name="De Haan G."/>
            <person name="DeGray S."/>
            <person name="DeMaso C."/>
            <person name="Dhargay N."/>
            <person name="Dooley K."/>
            <person name="Dooley E."/>
            <person name="Doricent M."/>
            <person name="Dorje P."/>
            <person name="Dorjee K."/>
            <person name="Dupes A."/>
            <person name="Elong R."/>
            <person name="Falk J."/>
            <person name="Farina A."/>
            <person name="Faro S."/>
            <person name="Ferguson D."/>
            <person name="Fisher S."/>
            <person name="Foley C.D."/>
            <person name="Franke A."/>
            <person name="Friedrich D."/>
            <person name="Gadbois L."/>
            <person name="Gearin G."/>
            <person name="Gearin C.R."/>
            <person name="Giannoukos G."/>
            <person name="Goode T."/>
            <person name="Graham J."/>
            <person name="Grandbois E."/>
            <person name="Grewal S."/>
            <person name="Gyaltsen K."/>
            <person name="Hafez N."/>
            <person name="Hagos B."/>
            <person name="Hall J."/>
            <person name="Henson C."/>
            <person name="Hollinger A."/>
            <person name="Honan T."/>
            <person name="Huard M.D."/>
            <person name="Hughes L."/>
            <person name="Hurhula B."/>
            <person name="Husby M.E."/>
            <person name="Kamat A."/>
            <person name="Kanga B."/>
            <person name="Kashin S."/>
            <person name="Khazanovich D."/>
            <person name="Kisner P."/>
            <person name="Lance K."/>
            <person name="Lara M."/>
            <person name="Lee W."/>
            <person name="Lennon N."/>
            <person name="Letendre F."/>
            <person name="LeVine R."/>
            <person name="Lipovsky A."/>
            <person name="Liu X."/>
            <person name="Liu J."/>
            <person name="Liu S."/>
            <person name="Lokyitsang T."/>
            <person name="Lokyitsang Y."/>
            <person name="Lubonja R."/>
            <person name="Lui A."/>
            <person name="MacDonald P."/>
            <person name="Magnisalis V."/>
            <person name="Maru K."/>
            <person name="Matthews C."/>
            <person name="McCusker W."/>
            <person name="McDonough S."/>
            <person name="Mehta T."/>
            <person name="Meldrim J."/>
            <person name="Meneus L."/>
            <person name="Mihai O."/>
            <person name="Mihalev A."/>
            <person name="Mihova T."/>
            <person name="Mittelman R."/>
            <person name="Mlenga V."/>
            <person name="Montmayeur A."/>
            <person name="Mulrain L."/>
            <person name="Navidi A."/>
            <person name="Naylor J."/>
            <person name="Negash T."/>
            <person name="Nguyen T."/>
            <person name="Nguyen N."/>
            <person name="Nicol R."/>
            <person name="Norbu C."/>
            <person name="Norbu N."/>
            <person name="Novod N."/>
            <person name="O'Neill B."/>
            <person name="Osman S."/>
            <person name="Markiewicz E."/>
            <person name="Oyono O.L."/>
            <person name="Patti C."/>
            <person name="Phunkhang P."/>
            <person name="Pierre F."/>
            <person name="Priest M."/>
            <person name="Raghuraman S."/>
            <person name="Rege F."/>
            <person name="Reyes R."/>
            <person name="Rise C."/>
            <person name="Rogov P."/>
            <person name="Ross K."/>
            <person name="Ryan E."/>
            <person name="Settipalli S."/>
            <person name="Shea T."/>
            <person name="Sherpa N."/>
            <person name="Shi L."/>
            <person name="Shih D."/>
            <person name="Sparrow T."/>
            <person name="Spaulding J."/>
            <person name="Stalker J."/>
            <person name="Stange-Thomann N."/>
            <person name="Stavropoulos S."/>
            <person name="Stone C."/>
            <person name="Strader C."/>
            <person name="Tesfaye S."/>
            <person name="Thomson T."/>
            <person name="Thoulutsang Y."/>
            <person name="Thoulutsang D."/>
            <person name="Topham K."/>
            <person name="Topping I."/>
            <person name="Tsamla T."/>
            <person name="Vassiliev H."/>
            <person name="Vo A."/>
            <person name="Wangchuk T."/>
            <person name="Wangdi T."/>
            <person name="Weiand M."/>
            <person name="Wilkinson J."/>
            <person name="Wilson A."/>
            <person name="Yadav S."/>
            <person name="Young G."/>
            <person name="Yu Q."/>
            <person name="Zembek L."/>
            <person name="Zhong D."/>
            <person name="Zimmer A."/>
            <person name="Zwirko Z."/>
            <person name="Jaffe D.B."/>
            <person name="Alvarez P."/>
            <person name="Brockman W."/>
            <person name="Butler J."/>
            <person name="Chin C."/>
            <person name="Gnerre S."/>
            <person name="MacCallum I."/>
            <person name="Graves J.A."/>
            <person name="Ponting C.P."/>
            <person name="Breen M."/>
            <person name="Samollow P.B."/>
            <person name="Lander E.S."/>
            <person name="Lindblad-Toh K."/>
        </authorList>
    </citation>
    <scope>NUCLEOTIDE SEQUENCE [LARGE SCALE GENOMIC DNA]</scope>
</reference>
<evidence type="ECO:0000256" key="1">
    <source>
        <dbReference type="SAM" id="Phobius"/>
    </source>
</evidence>
<keyword evidence="1" id="KW-0472">Membrane</keyword>
<accession>A0A5F8G3X3</accession>
<dbReference type="Ensembl" id="ENSMODT00000082132.1">
    <property type="protein sequence ID" value="ENSMODP00000042125.1"/>
    <property type="gene ID" value="ENSMODG00000050772.1"/>
</dbReference>
<dbReference type="Proteomes" id="UP000002280">
    <property type="component" value="Chromosome 5"/>
</dbReference>
<sequence>GHFMRSGLLAMGVALAAAVGLQGRTLFALHLAKMPLEWSWLYATLYRQKLVLVGSFFSVLLVSMILMAICIYKSQATANWRLEEFF</sequence>
<organism evidence="2 3">
    <name type="scientific">Monodelphis domestica</name>
    <name type="common">Gray short-tailed opossum</name>
    <dbReference type="NCBI Taxonomy" id="13616"/>
    <lineage>
        <taxon>Eukaryota</taxon>
        <taxon>Metazoa</taxon>
        <taxon>Chordata</taxon>
        <taxon>Craniata</taxon>
        <taxon>Vertebrata</taxon>
        <taxon>Euteleostomi</taxon>
        <taxon>Mammalia</taxon>
        <taxon>Metatheria</taxon>
        <taxon>Didelphimorphia</taxon>
        <taxon>Didelphidae</taxon>
        <taxon>Monodelphis</taxon>
    </lineage>
</organism>
<name>A0A5F8G3X3_MONDO</name>
<reference evidence="2" key="2">
    <citation type="submission" date="2025-08" db="UniProtKB">
        <authorList>
            <consortium name="Ensembl"/>
        </authorList>
    </citation>
    <scope>IDENTIFICATION</scope>
</reference>